<keyword evidence="2" id="KW-1133">Transmembrane helix</keyword>
<evidence type="ECO:0000313" key="4">
    <source>
        <dbReference type="Proteomes" id="UP000014627"/>
    </source>
</evidence>
<keyword evidence="1" id="KW-0175">Coiled coil</keyword>
<feature type="transmembrane region" description="Helical" evidence="2">
    <location>
        <begin position="27"/>
        <end position="52"/>
    </location>
</feature>
<proteinExistence type="predicted"/>
<dbReference type="EMBL" id="ATLC01000044">
    <property type="protein sequence ID" value="EPJ28759.1"/>
    <property type="molecule type" value="Genomic_DNA"/>
</dbReference>
<evidence type="ECO:0000256" key="2">
    <source>
        <dbReference type="SAM" id="Phobius"/>
    </source>
</evidence>
<dbReference type="GeneID" id="12243254"/>
<reference evidence="3 4" key="1">
    <citation type="submission" date="2013-04" db="EMBL/GenBank/DDBJ databases">
        <title>Genome sequence of Chlamydia psittaci 99DC5.</title>
        <authorList>
            <person name="Huot-Creasy H."/>
            <person name="McCracken C.L."/>
            <person name="Humphries M."/>
            <person name="Sachse K."/>
            <person name="Laroucau K."/>
            <person name="Bavoil P."/>
            <person name="Myers G.S."/>
        </authorList>
    </citation>
    <scope>NUCLEOTIDE SEQUENCE [LARGE SCALE GENOMIC DNA]</scope>
    <source>
        <strain evidence="3 4">99DC5</strain>
    </source>
</reference>
<keyword evidence="2" id="KW-0812">Transmembrane</keyword>
<comment type="caution">
    <text evidence="3">The sequence shown here is derived from an EMBL/GenBank/DDBJ whole genome shotgun (WGS) entry which is preliminary data.</text>
</comment>
<gene>
    <name evidence="3" type="ORF">CP99DC5_0179</name>
</gene>
<sequence length="352" mass="39416">MKLLHRLELADTQPLGSSRYNINKPHVVLITSIIAVILGLAVITAGIALLVISHALSSAIFNGILISIVLGVTLILCIGGGHSCIILQLARLHRSEVSGSENVIQELQTSSQDLQNCLSEEDHPLQSQQNQEIEDALQMQALLKSKQDELDSLTHRYAAMAQEHSYLENTVSRLRKELVELRRVLEENQATSQLVIEKLQVSNELLNKESIIARQSEQAEKLMSSNLRFYLIQQQSECQEQSALIFLKDQRIEELTNKVAELQEQISSLQLFLTDNERNQGCVRELNQKLITLKRKLKDLVLLITDSTKKDEITTPTGNSLIEFANALDAYASSIQEFTDSNIISHSENNKG</sequence>
<feature type="coiled-coil region" evidence="1">
    <location>
        <begin position="136"/>
        <end position="191"/>
    </location>
</feature>
<organism evidence="3 4">
    <name type="scientific">Chlamydia psittaci 99DC5</name>
    <dbReference type="NCBI Taxonomy" id="1112251"/>
    <lineage>
        <taxon>Bacteria</taxon>
        <taxon>Pseudomonadati</taxon>
        <taxon>Chlamydiota</taxon>
        <taxon>Chlamydiia</taxon>
        <taxon>Chlamydiales</taxon>
        <taxon>Chlamydiaceae</taxon>
        <taxon>Chlamydia/Chlamydophila group</taxon>
        <taxon>Chlamydia</taxon>
    </lineage>
</organism>
<name>A0ABN0MQY7_CHLPS</name>
<keyword evidence="2" id="KW-0472">Membrane</keyword>
<evidence type="ECO:0000313" key="3">
    <source>
        <dbReference type="EMBL" id="EPJ28759.1"/>
    </source>
</evidence>
<keyword evidence="4" id="KW-1185">Reference proteome</keyword>
<dbReference type="RefSeq" id="WP_006343456.1">
    <property type="nucleotide sequence ID" value="NZ_KE356190.1"/>
</dbReference>
<accession>A0ABN0MQY7</accession>
<feature type="coiled-coil region" evidence="1">
    <location>
        <begin position="245"/>
        <end position="303"/>
    </location>
</feature>
<feature type="transmembrane region" description="Helical" evidence="2">
    <location>
        <begin position="64"/>
        <end position="87"/>
    </location>
</feature>
<dbReference type="Proteomes" id="UP000014627">
    <property type="component" value="Unassembled WGS sequence"/>
</dbReference>
<evidence type="ECO:0000256" key="1">
    <source>
        <dbReference type="SAM" id="Coils"/>
    </source>
</evidence>
<protein>
    <submittedName>
        <fullName evidence="3">IncA family protein</fullName>
    </submittedName>
</protein>